<dbReference type="InterPro" id="IPR048976">
    <property type="entry name" value="WHD_PKMT"/>
</dbReference>
<name>A0AAU7CDY4_9BACT</name>
<feature type="domain" description="Methyltransferase regulatory" evidence="1">
    <location>
        <begin position="217"/>
        <end position="298"/>
    </location>
</feature>
<dbReference type="InterPro" id="IPR050723">
    <property type="entry name" value="CFA/CMAS"/>
</dbReference>
<organism evidence="4">
    <name type="scientific">Singulisphaera sp. Ch08</name>
    <dbReference type="NCBI Taxonomy" id="3120278"/>
    <lineage>
        <taxon>Bacteria</taxon>
        <taxon>Pseudomonadati</taxon>
        <taxon>Planctomycetota</taxon>
        <taxon>Planctomycetia</taxon>
        <taxon>Isosphaerales</taxon>
        <taxon>Isosphaeraceae</taxon>
        <taxon>Singulisphaera</taxon>
    </lineage>
</organism>
<dbReference type="Gene3D" id="3.40.50.150">
    <property type="entry name" value="Vaccinia Virus protein VP39"/>
    <property type="match status" value="1"/>
</dbReference>
<keyword evidence="4" id="KW-0489">Methyltransferase</keyword>
<dbReference type="InterPro" id="IPR018773">
    <property type="entry name" value="MeTrfase_reg_dom_prd"/>
</dbReference>
<evidence type="ECO:0000259" key="1">
    <source>
        <dbReference type="Pfam" id="PF10119"/>
    </source>
</evidence>
<dbReference type="CDD" id="cd02440">
    <property type="entry name" value="AdoMet_MTases"/>
    <property type="match status" value="1"/>
</dbReference>
<evidence type="ECO:0000313" key="4">
    <source>
        <dbReference type="EMBL" id="XBH03253.1"/>
    </source>
</evidence>
<reference evidence="4" key="1">
    <citation type="submission" date="2024-05" db="EMBL/GenBank/DDBJ databases">
        <title>Planctomycetes of the genus Singulisphaera possess chitinolytic capabilities.</title>
        <authorList>
            <person name="Ivanova A."/>
        </authorList>
    </citation>
    <scope>NUCLEOTIDE SEQUENCE</scope>
    <source>
        <strain evidence="4">Ch08T</strain>
    </source>
</reference>
<sequence length="524" mass="59491">MADQANSYDEIPYGEHFFPYTHPIHLATLGTLFGIETPAIERCRVLELGCAEGGNLLPMAFDLPEAQFVGIDLSHRQIAHGQTVINRLGLQNIDLRAMSITEVDDTFGAFDYIICHGVFSWVPEHVREKILAICSRNLSQNGLAYVSYNTYPGWHGRGMVRKLLAYHVMRSSLATSLEQVHEARAFLDEVVRVIPDKASSYARILRTESEYLKGVPNSYLFHEHLEETNHPFYFHEFIDLAKTKHLKYLVEARSGGMIDNLPEDSRETLDEWAEDELAREQYLDILCNRTFRQTLLIHEDVRRFDEPSPDAIESLWISTSLSPVSADPDIVSQTPEPFRMPEGEANLSTNDPLIKAALVTLFEIAPRSLRFETLWERVLSRLGRDANSEGQHDRDHLKQALLRCFMSSLIQLRTRPPVFATEPGERPVSSPLARFQAEDDERVINLRGRTVRLNQFERLVLRALDGSNDRGAILDSLLALVGSGEFSIHEEGRPIEDRDRIAEILRGELDPCLERLAARALLIG</sequence>
<dbReference type="RefSeq" id="WP_406695989.1">
    <property type="nucleotide sequence ID" value="NZ_CP155447.1"/>
</dbReference>
<evidence type="ECO:0000259" key="2">
    <source>
        <dbReference type="Pfam" id="PF13649"/>
    </source>
</evidence>
<feature type="domain" description="PKMT C-terminal winged helix" evidence="3">
    <location>
        <begin position="425"/>
        <end position="521"/>
    </location>
</feature>
<gene>
    <name evidence="4" type="ORF">V5E97_33840</name>
</gene>
<evidence type="ECO:0000259" key="3">
    <source>
        <dbReference type="Pfam" id="PF21782"/>
    </source>
</evidence>
<dbReference type="InterPro" id="IPR041698">
    <property type="entry name" value="Methyltransf_25"/>
</dbReference>
<dbReference type="SUPFAM" id="SSF53335">
    <property type="entry name" value="S-adenosyl-L-methionine-dependent methyltransferases"/>
    <property type="match status" value="1"/>
</dbReference>
<protein>
    <submittedName>
        <fullName evidence="4">Class I SAM-dependent methyltransferase</fullName>
    </submittedName>
</protein>
<feature type="domain" description="Methyltransferase" evidence="2">
    <location>
        <begin position="45"/>
        <end position="142"/>
    </location>
</feature>
<dbReference type="EMBL" id="CP155447">
    <property type="protein sequence ID" value="XBH03253.1"/>
    <property type="molecule type" value="Genomic_DNA"/>
</dbReference>
<dbReference type="PANTHER" id="PTHR43667">
    <property type="entry name" value="CYCLOPROPANE-FATTY-ACYL-PHOSPHOLIPID SYNTHASE"/>
    <property type="match status" value="1"/>
</dbReference>
<dbReference type="Pfam" id="PF13649">
    <property type="entry name" value="Methyltransf_25"/>
    <property type="match status" value="1"/>
</dbReference>
<proteinExistence type="predicted"/>
<accession>A0AAU7CDY4</accession>
<dbReference type="InterPro" id="IPR029063">
    <property type="entry name" value="SAM-dependent_MTases_sf"/>
</dbReference>
<dbReference type="Pfam" id="PF10119">
    <property type="entry name" value="MethyTransf_Reg"/>
    <property type="match status" value="1"/>
</dbReference>
<dbReference type="PANTHER" id="PTHR43667:SF2">
    <property type="entry name" value="FATTY ACID C-METHYL TRANSFERASE"/>
    <property type="match status" value="1"/>
</dbReference>
<dbReference type="AlphaFoldDB" id="A0AAU7CDY4"/>
<keyword evidence="4" id="KW-0808">Transferase</keyword>
<dbReference type="GO" id="GO:0008168">
    <property type="term" value="F:methyltransferase activity"/>
    <property type="evidence" value="ECO:0007669"/>
    <property type="project" value="UniProtKB-KW"/>
</dbReference>
<dbReference type="Pfam" id="PF21782">
    <property type="entry name" value="WHD_PKMT"/>
    <property type="match status" value="1"/>
</dbReference>
<dbReference type="GO" id="GO:0032259">
    <property type="term" value="P:methylation"/>
    <property type="evidence" value="ECO:0007669"/>
    <property type="project" value="UniProtKB-KW"/>
</dbReference>